<dbReference type="PROSITE" id="PS50088">
    <property type="entry name" value="ANK_REPEAT"/>
    <property type="match status" value="1"/>
</dbReference>
<accession>M3YDJ6</accession>
<sequence>MGQTALHVACQNGHKTTVQCLLDSGADINRPNVSGATPLYFACR</sequence>
<dbReference type="InterPro" id="IPR036770">
    <property type="entry name" value="Ankyrin_rpt-contain_sf"/>
</dbReference>
<evidence type="ECO:0000313" key="4">
    <source>
        <dbReference type="Ensembl" id="ENSMPUP00000009403.1"/>
    </source>
</evidence>
<dbReference type="HOGENOM" id="CLU_3224408_0_0_1"/>
<dbReference type="EMBL" id="AEYP01033985">
    <property type="status" value="NOT_ANNOTATED_CDS"/>
    <property type="molecule type" value="Genomic_DNA"/>
</dbReference>
<dbReference type="EMBL" id="AEYP01033986">
    <property type="status" value="NOT_ANNOTATED_CDS"/>
    <property type="molecule type" value="Genomic_DNA"/>
</dbReference>
<dbReference type="Ensembl" id="ENSMPUT00000009558.1">
    <property type="protein sequence ID" value="ENSMPUP00000009403.1"/>
    <property type="gene ID" value="ENSMPUG00000009479.1"/>
</dbReference>
<dbReference type="EMBL" id="AEYP01033988">
    <property type="status" value="NOT_ANNOTATED_CDS"/>
    <property type="molecule type" value="Genomic_DNA"/>
</dbReference>
<feature type="repeat" description="ANK" evidence="3">
    <location>
        <begin position="1"/>
        <end position="33"/>
    </location>
</feature>
<dbReference type="GO" id="GO:0085020">
    <property type="term" value="P:protein K6-linked ubiquitination"/>
    <property type="evidence" value="ECO:0007669"/>
    <property type="project" value="TreeGrafter"/>
</dbReference>
<keyword evidence="1" id="KW-0677">Repeat</keyword>
<name>M3YDJ6_MUSPF</name>
<dbReference type="GO" id="GO:0031436">
    <property type="term" value="C:BRCA1-BARD1 complex"/>
    <property type="evidence" value="ECO:0007669"/>
    <property type="project" value="TreeGrafter"/>
</dbReference>
<dbReference type="PANTHER" id="PTHR24171:SF8">
    <property type="entry name" value="BRCA1-ASSOCIATED RING DOMAIN PROTEIN 1"/>
    <property type="match status" value="1"/>
</dbReference>
<dbReference type="GO" id="GO:0070531">
    <property type="term" value="C:BRCA1-A complex"/>
    <property type="evidence" value="ECO:0007669"/>
    <property type="project" value="TreeGrafter"/>
</dbReference>
<reference evidence="4" key="1">
    <citation type="submission" date="2024-06" db="UniProtKB">
        <authorList>
            <consortium name="Ensembl"/>
        </authorList>
    </citation>
    <scope>IDENTIFICATION</scope>
</reference>
<dbReference type="EMBL" id="AEYP01033989">
    <property type="status" value="NOT_ANNOTATED_CDS"/>
    <property type="molecule type" value="Genomic_DNA"/>
</dbReference>
<dbReference type="SUPFAM" id="SSF48403">
    <property type="entry name" value="Ankyrin repeat"/>
    <property type="match status" value="1"/>
</dbReference>
<keyword evidence="2 3" id="KW-0040">ANK repeat</keyword>
<dbReference type="Pfam" id="PF12796">
    <property type="entry name" value="Ank_2"/>
    <property type="match status" value="1"/>
</dbReference>
<organism evidence="4">
    <name type="scientific">Mustela putorius furo</name>
    <name type="common">European domestic ferret</name>
    <name type="synonym">Mustela furo</name>
    <dbReference type="NCBI Taxonomy" id="9669"/>
    <lineage>
        <taxon>Eukaryota</taxon>
        <taxon>Metazoa</taxon>
        <taxon>Chordata</taxon>
        <taxon>Craniata</taxon>
        <taxon>Vertebrata</taxon>
        <taxon>Euteleostomi</taxon>
        <taxon>Mammalia</taxon>
        <taxon>Eutheria</taxon>
        <taxon>Laurasiatheria</taxon>
        <taxon>Carnivora</taxon>
        <taxon>Caniformia</taxon>
        <taxon>Musteloidea</taxon>
        <taxon>Mustelidae</taxon>
        <taxon>Mustelinae</taxon>
        <taxon>Mustela</taxon>
    </lineage>
</organism>
<dbReference type="PANTHER" id="PTHR24171">
    <property type="entry name" value="ANKYRIN REPEAT DOMAIN-CONTAINING PROTEIN 39-RELATED"/>
    <property type="match status" value="1"/>
</dbReference>
<dbReference type="GeneTree" id="ENSGT00940000155839"/>
<dbReference type="AlphaFoldDB" id="M3YDJ6"/>
<dbReference type="InParanoid" id="M3YDJ6"/>
<dbReference type="InterPro" id="IPR002110">
    <property type="entry name" value="Ankyrin_rpt"/>
</dbReference>
<evidence type="ECO:0000256" key="3">
    <source>
        <dbReference type="PROSITE-ProRule" id="PRU00023"/>
    </source>
</evidence>
<dbReference type="GO" id="GO:0004842">
    <property type="term" value="F:ubiquitin-protein transferase activity"/>
    <property type="evidence" value="ECO:0007669"/>
    <property type="project" value="TreeGrafter"/>
</dbReference>
<dbReference type="EMBL" id="AEYP01033987">
    <property type="status" value="NOT_ANNOTATED_CDS"/>
    <property type="molecule type" value="Genomic_DNA"/>
</dbReference>
<evidence type="ECO:0000256" key="2">
    <source>
        <dbReference type="ARBA" id="ARBA00023043"/>
    </source>
</evidence>
<dbReference type="Gene3D" id="1.25.40.20">
    <property type="entry name" value="Ankyrin repeat-containing domain"/>
    <property type="match status" value="1"/>
</dbReference>
<protein>
    <submittedName>
        <fullName evidence="4">Uncharacterized protein</fullName>
    </submittedName>
</protein>
<dbReference type="PROSITE" id="PS50297">
    <property type="entry name" value="ANK_REP_REGION"/>
    <property type="match status" value="1"/>
</dbReference>
<dbReference type="SMART" id="SM00248">
    <property type="entry name" value="ANK"/>
    <property type="match status" value="1"/>
</dbReference>
<evidence type="ECO:0000256" key="1">
    <source>
        <dbReference type="ARBA" id="ARBA00022737"/>
    </source>
</evidence>
<dbReference type="STRING" id="9669.ENSMPUP00000009403"/>
<proteinExistence type="predicted"/>